<protein>
    <submittedName>
        <fullName evidence="2">Uncharacterized protein</fullName>
    </submittedName>
</protein>
<proteinExistence type="predicted"/>
<gene>
    <name evidence="2" type="ORF">PV517_42390</name>
</gene>
<feature type="compositionally biased region" description="Basic and acidic residues" evidence="1">
    <location>
        <begin position="134"/>
        <end position="143"/>
    </location>
</feature>
<sequence length="149" mass="15045">MPESAPVLESESEPVPPGSVPVRGCVGAAGSRDAEVSGVVSSGSVRAGSERRVKTAVAWSGFGAVGRDIERRGSGAEGRAGAASPGSGTAGSFPDVDSVDDSYRFDLSGDVPATDASSRAPPVQGARAQPNRESSVRDPESVKSRRPGH</sequence>
<dbReference type="EMBL" id="JARAVY010000028">
    <property type="protein sequence ID" value="MDX2915306.1"/>
    <property type="molecule type" value="Genomic_DNA"/>
</dbReference>
<evidence type="ECO:0000256" key="1">
    <source>
        <dbReference type="SAM" id="MobiDB-lite"/>
    </source>
</evidence>
<name>A0ABU4LHN8_9ACTN</name>
<keyword evidence="3" id="KW-1185">Reference proteome</keyword>
<reference evidence="2 3" key="1">
    <citation type="journal article" date="2023" name="Microb. Genom.">
        <title>Mesoterricola silvestris gen. nov., sp. nov., Mesoterricola sediminis sp. nov., Geothrix oryzae sp. nov., Geothrix edaphica sp. nov., Geothrix rubra sp. nov., and Geothrix limicola sp. nov., six novel members of Acidobacteriota isolated from soils.</title>
        <authorList>
            <person name="Weisberg A.J."/>
            <person name="Pearce E."/>
            <person name="Kramer C.G."/>
            <person name="Chang J.H."/>
            <person name="Clarke C.R."/>
        </authorList>
    </citation>
    <scope>NUCLEOTIDE SEQUENCE [LARGE SCALE GENOMIC DNA]</scope>
    <source>
        <strain evidence="2 3">NRRL_B-2795</strain>
    </source>
</reference>
<comment type="caution">
    <text evidence="2">The sequence shown here is derived from an EMBL/GenBank/DDBJ whole genome shotgun (WGS) entry which is preliminary data.</text>
</comment>
<feature type="compositionally biased region" description="Low complexity" evidence="1">
    <location>
        <begin position="77"/>
        <end position="92"/>
    </location>
</feature>
<feature type="region of interest" description="Disordered" evidence="1">
    <location>
        <begin position="1"/>
        <end position="149"/>
    </location>
</feature>
<dbReference type="Proteomes" id="UP001271723">
    <property type="component" value="Unassembled WGS sequence"/>
</dbReference>
<feature type="compositionally biased region" description="Low complexity" evidence="1">
    <location>
        <begin position="36"/>
        <end position="47"/>
    </location>
</feature>
<organism evidence="2 3">
    <name type="scientific">Streptomyces griseiscabiei</name>
    <dbReference type="NCBI Taxonomy" id="2993540"/>
    <lineage>
        <taxon>Bacteria</taxon>
        <taxon>Bacillati</taxon>
        <taxon>Actinomycetota</taxon>
        <taxon>Actinomycetes</taxon>
        <taxon>Kitasatosporales</taxon>
        <taxon>Streptomycetaceae</taxon>
        <taxon>Streptomyces</taxon>
    </lineage>
</organism>
<evidence type="ECO:0000313" key="2">
    <source>
        <dbReference type="EMBL" id="MDX2915306.1"/>
    </source>
</evidence>
<dbReference type="RefSeq" id="WP_143673348.1">
    <property type="nucleotide sequence ID" value="NZ_JAGJBZ010000004.1"/>
</dbReference>
<accession>A0ABU4LHN8</accession>
<evidence type="ECO:0000313" key="3">
    <source>
        <dbReference type="Proteomes" id="UP001271723"/>
    </source>
</evidence>